<evidence type="ECO:0000313" key="1">
    <source>
        <dbReference type="EMBL" id="OSQ40335.1"/>
    </source>
</evidence>
<gene>
    <name evidence="1" type="ORF">TMES_00425</name>
</gene>
<proteinExistence type="predicted"/>
<organism evidence="1 2">
    <name type="scientific">Thalassospira mesophila</name>
    <dbReference type="NCBI Taxonomy" id="1293891"/>
    <lineage>
        <taxon>Bacteria</taxon>
        <taxon>Pseudomonadati</taxon>
        <taxon>Pseudomonadota</taxon>
        <taxon>Alphaproteobacteria</taxon>
        <taxon>Rhodospirillales</taxon>
        <taxon>Thalassospiraceae</taxon>
        <taxon>Thalassospira</taxon>
    </lineage>
</organism>
<evidence type="ECO:0000313" key="2">
    <source>
        <dbReference type="Proteomes" id="UP000193391"/>
    </source>
</evidence>
<sequence>MASKHPDKAVATIAVEENCFFRRTLFTPGKDSTAPAPTKSILIVSQAHHANASHYRDLLSKTGQYEEYPTGLSFFANNFYYHQKYRARTFIRTALPIHQASRKMVR</sequence>
<keyword evidence="2" id="KW-1185">Reference proteome</keyword>
<comment type="caution">
    <text evidence="1">The sequence shown here is derived from an EMBL/GenBank/DDBJ whole genome shotgun (WGS) entry which is preliminary data.</text>
</comment>
<name>A0A1Y2L3D5_9PROT</name>
<reference evidence="1 2" key="1">
    <citation type="submission" date="2014-03" db="EMBL/GenBank/DDBJ databases">
        <title>The draft genome sequence of Thalassospira mesophila JCM 18969.</title>
        <authorList>
            <person name="Lai Q."/>
            <person name="Shao Z."/>
        </authorList>
    </citation>
    <scope>NUCLEOTIDE SEQUENCE [LARGE SCALE GENOMIC DNA]</scope>
    <source>
        <strain evidence="1 2">JCM 18969</strain>
    </source>
</reference>
<protein>
    <submittedName>
        <fullName evidence="1">Uncharacterized protein</fullName>
    </submittedName>
</protein>
<dbReference type="EMBL" id="JFKA01000001">
    <property type="protein sequence ID" value="OSQ40335.1"/>
    <property type="molecule type" value="Genomic_DNA"/>
</dbReference>
<dbReference type="AlphaFoldDB" id="A0A1Y2L3D5"/>
<accession>A0A1Y2L3D5</accession>
<dbReference type="Proteomes" id="UP000193391">
    <property type="component" value="Unassembled WGS sequence"/>
</dbReference>